<gene>
    <name evidence="3" type="ORF">SAMN04489844_0556</name>
</gene>
<feature type="region of interest" description="Disordered" evidence="1">
    <location>
        <begin position="1"/>
        <end position="37"/>
    </location>
</feature>
<dbReference type="EMBL" id="FNRT01000002">
    <property type="protein sequence ID" value="SEB57040.1"/>
    <property type="molecule type" value="Genomic_DNA"/>
</dbReference>
<keyword evidence="2" id="KW-1133">Transmembrane helix</keyword>
<dbReference type="RefSeq" id="WP_090967753.1">
    <property type="nucleotide sequence ID" value="NZ_FNRT01000002.1"/>
</dbReference>
<organism evidence="3 4">
    <name type="scientific">Nocardioides exalbidus</name>
    <dbReference type="NCBI Taxonomy" id="402596"/>
    <lineage>
        <taxon>Bacteria</taxon>
        <taxon>Bacillati</taxon>
        <taxon>Actinomycetota</taxon>
        <taxon>Actinomycetes</taxon>
        <taxon>Propionibacteriales</taxon>
        <taxon>Nocardioidaceae</taxon>
        <taxon>Nocardioides</taxon>
    </lineage>
</organism>
<dbReference type="Proteomes" id="UP000198742">
    <property type="component" value="Unassembled WGS sequence"/>
</dbReference>
<keyword evidence="4" id="KW-1185">Reference proteome</keyword>
<feature type="compositionally biased region" description="Polar residues" evidence="1">
    <location>
        <begin position="1"/>
        <end position="10"/>
    </location>
</feature>
<sequence>MATSSASPRGQTGPGTIRIPAPRRASDPPLAPTTPPVRRKRSVVRRLLLVVVVTGLLAALAGAVVNVVVVGRLERIDGAFAGLADRPPEAAGRTFLMVGTRPGVAGPDVPWLEGEQSVEAVMLVEVAPDDRSARVETLPAGSGVEDTAAQERPSAVVAAVETWSGRRVDHLIAVDWDTFARLAATNGADPAYVYGSGPEVQHDYLKQAMEATLHQELRKRPLDLYRALSTTVDGTAVDDDWSVLGMDLLVLELRNLRSLDITYAMAQPG</sequence>
<dbReference type="OrthoDB" id="3784155at2"/>
<keyword evidence="2" id="KW-0472">Membrane</keyword>
<dbReference type="AlphaFoldDB" id="A0A1H4KEQ9"/>
<keyword evidence="2" id="KW-0812">Transmembrane</keyword>
<feature type="transmembrane region" description="Helical" evidence="2">
    <location>
        <begin position="47"/>
        <end position="69"/>
    </location>
</feature>
<dbReference type="STRING" id="402596.SAMN04489844_0556"/>
<evidence type="ECO:0000256" key="2">
    <source>
        <dbReference type="SAM" id="Phobius"/>
    </source>
</evidence>
<evidence type="ECO:0000313" key="4">
    <source>
        <dbReference type="Proteomes" id="UP000198742"/>
    </source>
</evidence>
<proteinExistence type="predicted"/>
<accession>A0A1H4KEQ9</accession>
<protein>
    <recommendedName>
        <fullName evidence="5">Cell envelope-related transcriptional attenuator domain-containing protein</fullName>
    </recommendedName>
</protein>
<name>A0A1H4KEQ9_9ACTN</name>
<evidence type="ECO:0008006" key="5">
    <source>
        <dbReference type="Google" id="ProtNLM"/>
    </source>
</evidence>
<evidence type="ECO:0000313" key="3">
    <source>
        <dbReference type="EMBL" id="SEB57040.1"/>
    </source>
</evidence>
<evidence type="ECO:0000256" key="1">
    <source>
        <dbReference type="SAM" id="MobiDB-lite"/>
    </source>
</evidence>
<reference evidence="4" key="1">
    <citation type="submission" date="2016-10" db="EMBL/GenBank/DDBJ databases">
        <authorList>
            <person name="Varghese N."/>
            <person name="Submissions S."/>
        </authorList>
    </citation>
    <scope>NUCLEOTIDE SEQUENCE [LARGE SCALE GENOMIC DNA]</scope>
    <source>
        <strain evidence="4">DSM 22017</strain>
    </source>
</reference>